<gene>
    <name evidence="1" type="ORF">MAGMO_1209</name>
</gene>
<protein>
    <recommendedName>
        <fullName evidence="2">DUF1643 domain-containing protein</fullName>
    </recommendedName>
</protein>
<organism evidence="1">
    <name type="scientific">Magnetococcus massalia (strain MO-1)</name>
    <dbReference type="NCBI Taxonomy" id="451514"/>
    <lineage>
        <taxon>Bacteria</taxon>
        <taxon>Pseudomonadati</taxon>
        <taxon>Pseudomonadota</taxon>
        <taxon>Magnetococcia</taxon>
        <taxon>Magnetococcales</taxon>
        <taxon>Magnetococcaceae</taxon>
        <taxon>Magnetococcus</taxon>
    </lineage>
</organism>
<dbReference type="EMBL" id="LO017727">
    <property type="protein sequence ID" value="CRH05402.1"/>
    <property type="molecule type" value="Genomic_DNA"/>
</dbReference>
<dbReference type="AlphaFoldDB" id="A0A1S7LEL1"/>
<proteinExistence type="predicted"/>
<evidence type="ECO:0008006" key="2">
    <source>
        <dbReference type="Google" id="ProtNLM"/>
    </source>
</evidence>
<accession>A0A1S7LEL1</accession>
<sequence length="251" mass="28342">MPQDLPSLDQRIAHAQSLRAAELKKIFGVYGFFYQTQLAGEPQPCRSVLTLVRHGVTPEPLSGLEALPPDLLVVMMNPGSSRPLQRDDAPTEISQLDQLLKRHWVATQPDNTQYQIMRVMEGMGYRHARVLNISDLRETKSPLLIKKVEYLAKQDGGGLHSLFHPQRRGELQNLMGDDPHIPVIVGWGRHKGLLPLAHQALDALQGWRLIGQQTEEDPALYAHPSPMLQRMKDAWLDKMMRMIDATETGKD</sequence>
<reference evidence="1" key="1">
    <citation type="submission" date="2015-04" db="EMBL/GenBank/DDBJ databases">
        <authorList>
            <person name="Syromyatnikov M.Y."/>
            <person name="Popov V.N."/>
        </authorList>
    </citation>
    <scope>NUCLEOTIDE SEQUENCE</scope>
    <source>
        <strain evidence="1">MO-1</strain>
    </source>
</reference>
<name>A0A1S7LEL1_MAGMO</name>
<evidence type="ECO:0000313" key="1">
    <source>
        <dbReference type="EMBL" id="CRH05402.1"/>
    </source>
</evidence>